<dbReference type="InterPro" id="IPR038765">
    <property type="entry name" value="Papain-like_cys_pep_sf"/>
</dbReference>
<dbReference type="Proteomes" id="UP000236724">
    <property type="component" value="Unassembled WGS sequence"/>
</dbReference>
<feature type="domain" description="Peptidase C39-like" evidence="2">
    <location>
        <begin position="180"/>
        <end position="315"/>
    </location>
</feature>
<dbReference type="SUPFAM" id="SSF54001">
    <property type="entry name" value="Cysteine proteinases"/>
    <property type="match status" value="1"/>
</dbReference>
<proteinExistence type="predicted"/>
<name>A0A1H6FHL6_9GAMM</name>
<reference evidence="3 4" key="1">
    <citation type="submission" date="2016-10" db="EMBL/GenBank/DDBJ databases">
        <authorList>
            <person name="de Groot N.N."/>
        </authorList>
    </citation>
    <scope>NUCLEOTIDE SEQUENCE [LARGE SCALE GENOMIC DNA]</scope>
    <source>
        <strain evidence="3">MBHS1</strain>
    </source>
</reference>
<accession>A0A1H6FHL6</accession>
<dbReference type="InterPro" id="IPR039564">
    <property type="entry name" value="Peptidase_C39-like"/>
</dbReference>
<dbReference type="RefSeq" id="WP_103922079.1">
    <property type="nucleotide sequence ID" value="NZ_FMSV02000553.1"/>
</dbReference>
<feature type="chain" id="PRO_5014809200" description="Peptidase C39-like domain-containing protein" evidence="1">
    <location>
        <begin position="20"/>
        <end position="353"/>
    </location>
</feature>
<sequence>MRILLLICMLVSVTNPSLAETLEEEAARRMPPVLYNLNMPEHLVSGENITIRWSLLGYHDTYKSRVLFYDCASNPNNCNQWIIDSGDLSPISDVQGEWSYNGVYSRLFTYEYTFTVPVVDESEDIVIRFYRANGIDYANSKPSLSLLVPGAITSRYSDTSGRRLIKTITPNWNDIRSVNLRVPYLHQLDIPVIGEAACASASSAMVLAYHGIIPPNRHAMIQAAEIIFEDTSSFEFGLHSRPGLETHLENIWGLDNVYFDDSNWPELYELIKTQIRNGKPMVLGSRTMTAGHYIVVTGYDGNSHDNAQLIVNDPYGYWIGVNNYDESKSGAGQRYDFTDITMQASDGIFVIIP</sequence>
<dbReference type="OrthoDB" id="5735764at2"/>
<keyword evidence="1" id="KW-0732">Signal</keyword>
<gene>
    <name evidence="3" type="ORF">MBHS_04437</name>
</gene>
<evidence type="ECO:0000259" key="2">
    <source>
        <dbReference type="Pfam" id="PF13529"/>
    </source>
</evidence>
<evidence type="ECO:0000313" key="4">
    <source>
        <dbReference type="Proteomes" id="UP000236724"/>
    </source>
</evidence>
<dbReference type="Gene3D" id="3.90.70.10">
    <property type="entry name" value="Cysteine proteinases"/>
    <property type="match status" value="1"/>
</dbReference>
<evidence type="ECO:0000256" key="1">
    <source>
        <dbReference type="SAM" id="SignalP"/>
    </source>
</evidence>
<dbReference type="Pfam" id="PF13529">
    <property type="entry name" value="Peptidase_C39_2"/>
    <property type="match status" value="1"/>
</dbReference>
<organism evidence="3 4">
    <name type="scientific">Candidatus Venteria ishoeyi</name>
    <dbReference type="NCBI Taxonomy" id="1899563"/>
    <lineage>
        <taxon>Bacteria</taxon>
        <taxon>Pseudomonadati</taxon>
        <taxon>Pseudomonadota</taxon>
        <taxon>Gammaproteobacteria</taxon>
        <taxon>Thiotrichales</taxon>
        <taxon>Thiotrichaceae</taxon>
        <taxon>Venteria</taxon>
    </lineage>
</organism>
<protein>
    <recommendedName>
        <fullName evidence="2">Peptidase C39-like domain-containing protein</fullName>
    </recommendedName>
</protein>
<evidence type="ECO:0000313" key="3">
    <source>
        <dbReference type="EMBL" id="SEH08545.1"/>
    </source>
</evidence>
<feature type="signal peptide" evidence="1">
    <location>
        <begin position="1"/>
        <end position="19"/>
    </location>
</feature>
<keyword evidence="4" id="KW-1185">Reference proteome</keyword>
<dbReference type="EMBL" id="FMSV02000553">
    <property type="protein sequence ID" value="SEH08545.1"/>
    <property type="molecule type" value="Genomic_DNA"/>
</dbReference>
<dbReference type="AlphaFoldDB" id="A0A1H6FHL6"/>